<dbReference type="GO" id="GO:0015934">
    <property type="term" value="C:large ribosomal subunit"/>
    <property type="evidence" value="ECO:0007669"/>
    <property type="project" value="InterPro"/>
</dbReference>
<dbReference type="EMBL" id="AUZY01008498">
    <property type="protein sequence ID" value="EQD45735.1"/>
    <property type="molecule type" value="Genomic_DNA"/>
</dbReference>
<accession>T1AUL7</accession>
<dbReference type="GO" id="GO:0003723">
    <property type="term" value="F:RNA binding"/>
    <property type="evidence" value="ECO:0007669"/>
    <property type="project" value="InterPro"/>
</dbReference>
<dbReference type="InterPro" id="IPR023673">
    <property type="entry name" value="Ribosomal_uL1_CS"/>
</dbReference>
<dbReference type="PANTHER" id="PTHR36427">
    <property type="entry name" value="54S RIBOSOMAL PROTEIN L1, MITOCHONDRIAL"/>
    <property type="match status" value="1"/>
</dbReference>
<dbReference type="Gene3D" id="3.30.190.20">
    <property type="match status" value="1"/>
</dbReference>
<protein>
    <submittedName>
        <fullName evidence="4">50S ribosomal protein L1P</fullName>
    </submittedName>
</protein>
<dbReference type="GO" id="GO:0006412">
    <property type="term" value="P:translation"/>
    <property type="evidence" value="ECO:0007669"/>
    <property type="project" value="InterPro"/>
</dbReference>
<keyword evidence="3" id="KW-0687">Ribonucleoprotein</keyword>
<reference evidence="4" key="1">
    <citation type="submission" date="2013-08" db="EMBL/GenBank/DDBJ databases">
        <authorList>
            <person name="Mendez C."/>
            <person name="Richter M."/>
            <person name="Ferrer M."/>
            <person name="Sanchez J."/>
        </authorList>
    </citation>
    <scope>NUCLEOTIDE SEQUENCE</scope>
</reference>
<sequence length="205" mass="22731">TAYCRRDDMDKEMLDKLSRLIEENKGKRKFNQSVELAINFKGLDFSKQENRLNMNVTLPNGKGKQSMALLFADDKTLIDKAEANGIKIVKGSELEGLSKNKEGLKGILGYETLAQPNLMSSVARYLGSYLGPKGKMPKPVMGDVNIIFRDITKSITLKSKGKYLPTVHCAVGTESMKLEEIAGNIDSVMSSIYGKIRKTECEVCI</sequence>
<gene>
    <name evidence="4" type="ORF">B1B_12930</name>
</gene>
<dbReference type="Pfam" id="PF00687">
    <property type="entry name" value="Ribosomal_L1"/>
    <property type="match status" value="1"/>
</dbReference>
<dbReference type="Gene3D" id="3.40.50.790">
    <property type="match status" value="1"/>
</dbReference>
<dbReference type="AlphaFoldDB" id="T1AUL7"/>
<comment type="caution">
    <text evidence="4">The sequence shown here is derived from an EMBL/GenBank/DDBJ whole genome shotgun (WGS) entry which is preliminary data.</text>
</comment>
<reference evidence="4" key="2">
    <citation type="journal article" date="2014" name="ISME J.">
        <title>Microbial stratification in low pH oxic and suboxic macroscopic growths along an acid mine drainage.</title>
        <authorList>
            <person name="Mendez-Garcia C."/>
            <person name="Mesa V."/>
            <person name="Sprenger R.R."/>
            <person name="Richter M."/>
            <person name="Diez M.S."/>
            <person name="Solano J."/>
            <person name="Bargiela R."/>
            <person name="Golyshina O.V."/>
            <person name="Manteca A."/>
            <person name="Ramos J.L."/>
            <person name="Gallego J.R."/>
            <person name="Llorente I."/>
            <person name="Martins Dos Santos V.A."/>
            <person name="Jensen O.N."/>
            <person name="Pelaez A.I."/>
            <person name="Sanchez J."/>
            <person name="Ferrer M."/>
        </authorList>
    </citation>
    <scope>NUCLEOTIDE SEQUENCE</scope>
</reference>
<keyword evidence="2 4" id="KW-0689">Ribosomal protein</keyword>
<dbReference type="PANTHER" id="PTHR36427:SF3">
    <property type="entry name" value="LARGE RIBOSOMAL SUBUNIT PROTEIN UL1M"/>
    <property type="match status" value="1"/>
</dbReference>
<dbReference type="PIRSF" id="PIRSF002155">
    <property type="entry name" value="Ribosomal_L1"/>
    <property type="match status" value="1"/>
</dbReference>
<evidence type="ECO:0000256" key="1">
    <source>
        <dbReference type="ARBA" id="ARBA00010531"/>
    </source>
</evidence>
<dbReference type="SUPFAM" id="SSF56808">
    <property type="entry name" value="Ribosomal protein L1"/>
    <property type="match status" value="1"/>
</dbReference>
<feature type="non-terminal residue" evidence="4">
    <location>
        <position position="1"/>
    </location>
</feature>
<organism evidence="4">
    <name type="scientific">mine drainage metagenome</name>
    <dbReference type="NCBI Taxonomy" id="410659"/>
    <lineage>
        <taxon>unclassified sequences</taxon>
        <taxon>metagenomes</taxon>
        <taxon>ecological metagenomes</taxon>
    </lineage>
</organism>
<dbReference type="PROSITE" id="PS01199">
    <property type="entry name" value="RIBOSOMAL_L1"/>
    <property type="match status" value="1"/>
</dbReference>
<comment type="similarity">
    <text evidence="1">Belongs to the universal ribosomal protein uL1 family.</text>
</comment>
<dbReference type="InterPro" id="IPR002143">
    <property type="entry name" value="Ribosomal_uL1"/>
</dbReference>
<proteinExistence type="inferred from homology"/>
<name>T1AUL7_9ZZZZ</name>
<dbReference type="GO" id="GO:0003735">
    <property type="term" value="F:structural constituent of ribosome"/>
    <property type="evidence" value="ECO:0007669"/>
    <property type="project" value="InterPro"/>
</dbReference>
<dbReference type="CDD" id="cd00403">
    <property type="entry name" value="Ribosomal_L1"/>
    <property type="match status" value="1"/>
</dbReference>
<evidence type="ECO:0000256" key="2">
    <source>
        <dbReference type="ARBA" id="ARBA00022980"/>
    </source>
</evidence>
<evidence type="ECO:0000256" key="3">
    <source>
        <dbReference type="ARBA" id="ARBA00023274"/>
    </source>
</evidence>
<evidence type="ECO:0000313" key="4">
    <source>
        <dbReference type="EMBL" id="EQD45735.1"/>
    </source>
</evidence>
<dbReference type="InterPro" id="IPR016095">
    <property type="entry name" value="Ribosomal_uL1_3-a/b-sand"/>
</dbReference>
<dbReference type="InterPro" id="IPR023674">
    <property type="entry name" value="Ribosomal_uL1-like"/>
</dbReference>
<dbReference type="InterPro" id="IPR028364">
    <property type="entry name" value="Ribosomal_uL1/biogenesis"/>
</dbReference>